<feature type="compositionally biased region" description="Acidic residues" evidence="1">
    <location>
        <begin position="307"/>
        <end position="318"/>
    </location>
</feature>
<feature type="region of interest" description="Disordered" evidence="1">
    <location>
        <begin position="299"/>
        <end position="321"/>
    </location>
</feature>
<dbReference type="AlphaFoldDB" id="A0A0J9SLF3"/>
<dbReference type="InterPro" id="IPR008780">
    <property type="entry name" value="Plasmodium_Vir"/>
</dbReference>
<reference evidence="2 3" key="1">
    <citation type="submission" date="2011-08" db="EMBL/GenBank/DDBJ databases">
        <title>The Genome Sequence of Plasmodium vivax Brazil I.</title>
        <authorList>
            <consortium name="The Broad Institute Genome Sequencing Platform"/>
            <consortium name="The Broad Institute Genome Sequencing Center for Infectious Disease"/>
            <person name="Neafsey D."/>
            <person name="Carlton J."/>
            <person name="Barnwell J."/>
            <person name="Collins W."/>
            <person name="Escalante A."/>
            <person name="Mullikin J."/>
            <person name="Saul A."/>
            <person name="Guigo R."/>
            <person name="Camara F."/>
            <person name="Young S.K."/>
            <person name="Zeng Q."/>
            <person name="Gargeya S."/>
            <person name="Fitzgerald M."/>
            <person name="Haas B."/>
            <person name="Abouelleil A."/>
            <person name="Alvarado L."/>
            <person name="Arachchi H.M."/>
            <person name="Berlin A."/>
            <person name="Brown A."/>
            <person name="Chapman S.B."/>
            <person name="Chen Z."/>
            <person name="Dunbar C."/>
            <person name="Freedman E."/>
            <person name="Gearin G."/>
            <person name="Gellesch M."/>
            <person name="Goldberg J."/>
            <person name="Griggs A."/>
            <person name="Gujja S."/>
            <person name="Heiman D."/>
            <person name="Howarth C."/>
            <person name="Larson L."/>
            <person name="Lui A."/>
            <person name="MacDonald P.J.P."/>
            <person name="Montmayeur A."/>
            <person name="Murphy C."/>
            <person name="Neiman D."/>
            <person name="Pearson M."/>
            <person name="Priest M."/>
            <person name="Roberts A."/>
            <person name="Saif S."/>
            <person name="Shea T."/>
            <person name="Shenoy N."/>
            <person name="Sisk P."/>
            <person name="Stolte C."/>
            <person name="Sykes S."/>
            <person name="Wortman J."/>
            <person name="Nusbaum C."/>
            <person name="Birren B."/>
        </authorList>
    </citation>
    <scope>NUCLEOTIDE SEQUENCE [LARGE SCALE GENOMIC DNA]</scope>
    <source>
        <strain evidence="2 3">Brazil I</strain>
    </source>
</reference>
<dbReference type="Proteomes" id="UP000053327">
    <property type="component" value="Unassembled WGS sequence"/>
</dbReference>
<name>A0A0J9SLF3_PLAV1</name>
<sequence length="412" mass="48522">MKKLSIRKILMNKLILMLINYKCISFVEPFNETYFFDEYLLKYSEDTVNYRLYNSNHKQVLSSLPSRINYNKLSENYGKFADDVKCDTLQEQLMKAYPENIVDYTSIENFCKKITDILKSFNTLAFHGSFEGNKCIIVKYWMYEQLFKSIKREYVIKDMRPFLKILSNIWKDCVTDKNCNIDDARTYSDEDFNKINDLFDYAQDYDTIKSAINPTNKECSDEYMDYLNKGFQTYNAVKQDCSINLNKPYCVNFRELENIYEMNNLSNKICVKVNNYLNFSPEIFDSHYVYDSETEEWKKKDLGDGAQEMEDPEDEEEDTSVKEIASNELQDPERMIQVGHNLQLEQGPLYSQAESHTLSPSPFSTHDNIRKAVIPVSGGLLSLFMFYKVRINNTLKGMPYYIRTLLCCVHIY</sequence>
<protein>
    <recommendedName>
        <fullName evidence="4">Variable surface protein</fullName>
    </recommendedName>
</protein>
<accession>A0A0J9SLF3</accession>
<proteinExistence type="predicted"/>
<evidence type="ECO:0000256" key="1">
    <source>
        <dbReference type="SAM" id="MobiDB-lite"/>
    </source>
</evidence>
<dbReference type="Pfam" id="PF05795">
    <property type="entry name" value="Plasmodium_Vir"/>
    <property type="match status" value="1"/>
</dbReference>
<evidence type="ECO:0000313" key="3">
    <source>
        <dbReference type="Proteomes" id="UP000053327"/>
    </source>
</evidence>
<dbReference type="EMBL" id="KQ234875">
    <property type="protein sequence ID" value="KMZ83536.1"/>
    <property type="molecule type" value="Genomic_DNA"/>
</dbReference>
<organism evidence="2 3">
    <name type="scientific">Plasmodium vivax (strain Brazil I)</name>
    <dbReference type="NCBI Taxonomy" id="1033975"/>
    <lineage>
        <taxon>Eukaryota</taxon>
        <taxon>Sar</taxon>
        <taxon>Alveolata</taxon>
        <taxon>Apicomplexa</taxon>
        <taxon>Aconoidasida</taxon>
        <taxon>Haemosporida</taxon>
        <taxon>Plasmodiidae</taxon>
        <taxon>Plasmodium</taxon>
        <taxon>Plasmodium (Plasmodium)</taxon>
    </lineage>
</organism>
<evidence type="ECO:0000313" key="2">
    <source>
        <dbReference type="EMBL" id="KMZ83536.1"/>
    </source>
</evidence>
<gene>
    <name evidence="2" type="ORF">PVBG_00616</name>
</gene>
<evidence type="ECO:0008006" key="4">
    <source>
        <dbReference type="Google" id="ProtNLM"/>
    </source>
</evidence>
<dbReference type="OrthoDB" id="10535683at2759"/>